<gene>
    <name evidence="1" type="ORF">B9Z19DRAFT_911839</name>
</gene>
<dbReference type="Proteomes" id="UP000244722">
    <property type="component" value="Unassembled WGS sequence"/>
</dbReference>
<dbReference type="AlphaFoldDB" id="A0A2T6ZGJ5"/>
<feature type="non-terminal residue" evidence="1">
    <location>
        <position position="76"/>
    </location>
</feature>
<name>A0A2T6ZGJ5_TUBBO</name>
<reference evidence="1 2" key="1">
    <citation type="submission" date="2017-04" db="EMBL/GenBank/DDBJ databases">
        <title>Draft genome sequence of Tuber borchii Vittad., a whitish edible truffle.</title>
        <authorList>
            <consortium name="DOE Joint Genome Institute"/>
            <person name="Murat C."/>
            <person name="Kuo A."/>
            <person name="Barry K.W."/>
            <person name="Clum A."/>
            <person name="Dockter R.B."/>
            <person name="Fauchery L."/>
            <person name="Iotti M."/>
            <person name="Kohler A."/>
            <person name="Labutti K."/>
            <person name="Lindquist E.A."/>
            <person name="Lipzen A."/>
            <person name="Ohm R.A."/>
            <person name="Wang M."/>
            <person name="Grigoriev I.V."/>
            <person name="Zambonelli A."/>
            <person name="Martin F.M."/>
        </authorList>
    </citation>
    <scope>NUCLEOTIDE SEQUENCE [LARGE SCALE GENOMIC DNA]</scope>
    <source>
        <strain evidence="1 2">Tbo3840</strain>
    </source>
</reference>
<dbReference type="STRING" id="42251.A0A2T6ZGJ5"/>
<dbReference type="OrthoDB" id="3938054at2759"/>
<evidence type="ECO:0000313" key="2">
    <source>
        <dbReference type="Proteomes" id="UP000244722"/>
    </source>
</evidence>
<accession>A0A2T6ZGJ5</accession>
<dbReference type="EMBL" id="NESQ01000286">
    <property type="protein sequence ID" value="PUU74621.1"/>
    <property type="molecule type" value="Genomic_DNA"/>
</dbReference>
<organism evidence="1 2">
    <name type="scientific">Tuber borchii</name>
    <name type="common">White truffle</name>
    <dbReference type="NCBI Taxonomy" id="42251"/>
    <lineage>
        <taxon>Eukaryota</taxon>
        <taxon>Fungi</taxon>
        <taxon>Dikarya</taxon>
        <taxon>Ascomycota</taxon>
        <taxon>Pezizomycotina</taxon>
        <taxon>Pezizomycetes</taxon>
        <taxon>Pezizales</taxon>
        <taxon>Tuberaceae</taxon>
        <taxon>Tuber</taxon>
    </lineage>
</organism>
<sequence length="76" mass="8565">KKSVIQLAWKDAQIVLFVSTVTLTHEQVVRLCKQLATTATRVNIIQKLFGDQPVKYLLIPITIDDYNHNMGAVDQA</sequence>
<evidence type="ECO:0000313" key="1">
    <source>
        <dbReference type="EMBL" id="PUU74621.1"/>
    </source>
</evidence>
<comment type="caution">
    <text evidence="1">The sequence shown here is derived from an EMBL/GenBank/DDBJ whole genome shotgun (WGS) entry which is preliminary data.</text>
</comment>
<protein>
    <submittedName>
        <fullName evidence="1">Uncharacterized protein</fullName>
    </submittedName>
</protein>
<keyword evidence="2" id="KW-1185">Reference proteome</keyword>
<feature type="non-terminal residue" evidence="1">
    <location>
        <position position="1"/>
    </location>
</feature>
<proteinExistence type="predicted"/>